<accession>A0ABQ5MYR6</accession>
<dbReference type="PANTHER" id="PTHR43677:SF4">
    <property type="entry name" value="QUINONE OXIDOREDUCTASE-LIKE PROTEIN 2"/>
    <property type="match status" value="1"/>
</dbReference>
<protein>
    <submittedName>
        <fullName evidence="2">Oxidoreductase</fullName>
    </submittedName>
</protein>
<dbReference type="SUPFAM" id="SSF50129">
    <property type="entry name" value="GroES-like"/>
    <property type="match status" value="1"/>
</dbReference>
<dbReference type="Proteomes" id="UP001209654">
    <property type="component" value="Unassembled WGS sequence"/>
</dbReference>
<evidence type="ECO:0000259" key="1">
    <source>
        <dbReference type="SMART" id="SM00829"/>
    </source>
</evidence>
<dbReference type="InterPro" id="IPR002364">
    <property type="entry name" value="Quin_OxRdtase/zeta-crystal_CS"/>
</dbReference>
<dbReference type="InterPro" id="IPR051397">
    <property type="entry name" value="Zn-ADH-like_protein"/>
</dbReference>
<dbReference type="SUPFAM" id="SSF51735">
    <property type="entry name" value="NAD(P)-binding Rossmann-fold domains"/>
    <property type="match status" value="1"/>
</dbReference>
<proteinExistence type="predicted"/>
<dbReference type="Gene3D" id="3.90.180.10">
    <property type="entry name" value="Medium-chain alcohol dehydrogenases, catalytic domain"/>
    <property type="match status" value="1"/>
</dbReference>
<dbReference type="RefSeq" id="WP_264797085.1">
    <property type="nucleotide sequence ID" value="NZ_BRVS01000026.1"/>
</dbReference>
<evidence type="ECO:0000313" key="2">
    <source>
        <dbReference type="EMBL" id="GLB68995.1"/>
    </source>
</evidence>
<dbReference type="Pfam" id="PF08240">
    <property type="entry name" value="ADH_N"/>
    <property type="match status" value="1"/>
</dbReference>
<dbReference type="Pfam" id="PF00107">
    <property type="entry name" value="ADH_zinc_N"/>
    <property type="match status" value="1"/>
</dbReference>
<keyword evidence="3" id="KW-1185">Reference proteome</keyword>
<evidence type="ECO:0000313" key="3">
    <source>
        <dbReference type="Proteomes" id="UP001209654"/>
    </source>
</evidence>
<dbReference type="InterPro" id="IPR013154">
    <property type="entry name" value="ADH-like_N"/>
</dbReference>
<dbReference type="InterPro" id="IPR013149">
    <property type="entry name" value="ADH-like_C"/>
</dbReference>
<dbReference type="SMART" id="SM00829">
    <property type="entry name" value="PKS_ER"/>
    <property type="match status" value="1"/>
</dbReference>
<sequence>MHGIIQRAFGGPDVLRFEERPELQSAPGQARIAVLASGVHLLDAGIRSGTSFGALPKPELPMVPGREVAGRVDAVGGGVDPAWLGRPVVAHLGAASGGYAEQALAAAASLHAVPEGLDAATAVAAIGTGRTAALIVEQVEIRPDDIVLVPSAAGGLGVLLVQAAKAAGAWIAGLAGSDEKVRIARNAGADVVVNYRSPGWAEELERLPRPTLVFDGVGGHVGRVAFELLAEGGRQLVFGWSSGGRNDYSHPAKTTASLLGPVNAERLRALEAEALARAADGSRVPLVGSSFPLASAAEAHRALEARETYGKIVLLTEGDLA</sequence>
<name>A0ABQ5MYR6_9MICC</name>
<dbReference type="EMBL" id="BRVS01000026">
    <property type="protein sequence ID" value="GLB68995.1"/>
    <property type="molecule type" value="Genomic_DNA"/>
</dbReference>
<feature type="domain" description="Enoyl reductase (ER)" evidence="1">
    <location>
        <begin position="10"/>
        <end position="314"/>
    </location>
</feature>
<dbReference type="PANTHER" id="PTHR43677">
    <property type="entry name" value="SHORT-CHAIN DEHYDROGENASE/REDUCTASE"/>
    <property type="match status" value="1"/>
</dbReference>
<reference evidence="2 3" key="1">
    <citation type="journal article" date="2023" name="Int. J. Syst. Evol. Microbiol.">
        <title>Arthrobacter mangrovi sp. nov., an actinobacterium isolated from the rhizosphere of a mangrove.</title>
        <authorList>
            <person name="Hamada M."/>
            <person name="Saitou S."/>
            <person name="Enomoto N."/>
            <person name="Nanri K."/>
            <person name="Hidaka K."/>
            <person name="Miura T."/>
            <person name="Tamura T."/>
        </authorList>
    </citation>
    <scope>NUCLEOTIDE SEQUENCE [LARGE SCALE GENOMIC DNA]</scope>
    <source>
        <strain evidence="2 3">NBRC 112813</strain>
    </source>
</reference>
<dbReference type="PROSITE" id="PS01162">
    <property type="entry name" value="QOR_ZETA_CRYSTAL"/>
    <property type="match status" value="1"/>
</dbReference>
<comment type="caution">
    <text evidence="2">The sequence shown here is derived from an EMBL/GenBank/DDBJ whole genome shotgun (WGS) entry which is preliminary data.</text>
</comment>
<dbReference type="InterPro" id="IPR011032">
    <property type="entry name" value="GroES-like_sf"/>
</dbReference>
<organism evidence="2 3">
    <name type="scientific">Arthrobacter mangrovi</name>
    <dbReference type="NCBI Taxonomy" id="2966350"/>
    <lineage>
        <taxon>Bacteria</taxon>
        <taxon>Bacillati</taxon>
        <taxon>Actinomycetota</taxon>
        <taxon>Actinomycetes</taxon>
        <taxon>Micrococcales</taxon>
        <taxon>Micrococcaceae</taxon>
        <taxon>Arthrobacter</taxon>
    </lineage>
</organism>
<gene>
    <name evidence="2" type="ORF">AHIS1636_34380</name>
</gene>
<dbReference type="InterPro" id="IPR036291">
    <property type="entry name" value="NAD(P)-bd_dom_sf"/>
</dbReference>
<dbReference type="InterPro" id="IPR020843">
    <property type="entry name" value="ER"/>
</dbReference>
<dbReference type="Gene3D" id="3.40.50.720">
    <property type="entry name" value="NAD(P)-binding Rossmann-like Domain"/>
    <property type="match status" value="1"/>
</dbReference>